<dbReference type="EMBL" id="JAHQIW010002341">
    <property type="protein sequence ID" value="KAJ1355099.1"/>
    <property type="molecule type" value="Genomic_DNA"/>
</dbReference>
<accession>A0AAD5MWN8</accession>
<sequence>MYHEHETGRNCKMNAKPVNNEKVKKLCRKENTLCAHMACAFTRERGAHYYDSNGFLSNQDADLNPQHVPRCLPSFRDEFDSRLVGIHLAYKISYKTAYLA</sequence>
<dbReference type="Proteomes" id="UP001196413">
    <property type="component" value="Unassembled WGS sequence"/>
</dbReference>
<organism evidence="1 2">
    <name type="scientific">Parelaphostrongylus tenuis</name>
    <name type="common">Meningeal worm</name>
    <dbReference type="NCBI Taxonomy" id="148309"/>
    <lineage>
        <taxon>Eukaryota</taxon>
        <taxon>Metazoa</taxon>
        <taxon>Ecdysozoa</taxon>
        <taxon>Nematoda</taxon>
        <taxon>Chromadorea</taxon>
        <taxon>Rhabditida</taxon>
        <taxon>Rhabditina</taxon>
        <taxon>Rhabditomorpha</taxon>
        <taxon>Strongyloidea</taxon>
        <taxon>Metastrongylidae</taxon>
        <taxon>Parelaphostrongylus</taxon>
    </lineage>
</organism>
<protein>
    <submittedName>
        <fullName evidence="1">Uncharacterized protein</fullName>
    </submittedName>
</protein>
<evidence type="ECO:0000313" key="2">
    <source>
        <dbReference type="Proteomes" id="UP001196413"/>
    </source>
</evidence>
<name>A0AAD5MWN8_PARTN</name>
<gene>
    <name evidence="1" type="ORF">KIN20_012371</name>
</gene>
<comment type="caution">
    <text evidence="1">The sequence shown here is derived from an EMBL/GenBank/DDBJ whole genome shotgun (WGS) entry which is preliminary data.</text>
</comment>
<keyword evidence="2" id="KW-1185">Reference proteome</keyword>
<proteinExistence type="predicted"/>
<evidence type="ECO:0000313" key="1">
    <source>
        <dbReference type="EMBL" id="KAJ1355099.1"/>
    </source>
</evidence>
<reference evidence="1" key="1">
    <citation type="submission" date="2021-06" db="EMBL/GenBank/DDBJ databases">
        <title>Parelaphostrongylus tenuis whole genome reference sequence.</title>
        <authorList>
            <person name="Garwood T.J."/>
            <person name="Larsen P.A."/>
            <person name="Fountain-Jones N.M."/>
            <person name="Garbe J.R."/>
            <person name="Macchietto M.G."/>
            <person name="Kania S.A."/>
            <person name="Gerhold R.W."/>
            <person name="Richards J.E."/>
            <person name="Wolf T.M."/>
        </authorList>
    </citation>
    <scope>NUCLEOTIDE SEQUENCE</scope>
    <source>
        <strain evidence="1">MNPRO001-30</strain>
        <tissue evidence="1">Meninges</tissue>
    </source>
</reference>
<dbReference type="AlphaFoldDB" id="A0AAD5MWN8"/>